<evidence type="ECO:0000313" key="7">
    <source>
        <dbReference type="EMBL" id="NTC32033.1"/>
    </source>
</evidence>
<keyword evidence="3" id="KW-0378">Hydrolase</keyword>
<comment type="caution">
    <text evidence="7">The sequence shown here is derived from an EMBL/GenBank/DDBJ whole genome shotgun (WGS) entry which is preliminary data.</text>
</comment>
<dbReference type="InterPro" id="IPR050438">
    <property type="entry name" value="LMW_PTPase"/>
</dbReference>
<organism evidence="7 8">
    <name type="scientific">Agrobacterium tumefaciens</name>
    <dbReference type="NCBI Taxonomy" id="358"/>
    <lineage>
        <taxon>Bacteria</taxon>
        <taxon>Pseudomonadati</taxon>
        <taxon>Pseudomonadota</taxon>
        <taxon>Alphaproteobacteria</taxon>
        <taxon>Hyphomicrobiales</taxon>
        <taxon>Rhizobiaceae</taxon>
        <taxon>Rhizobium/Agrobacterium group</taxon>
        <taxon>Agrobacterium</taxon>
        <taxon>Agrobacterium tumefaciens complex</taxon>
    </lineage>
</organism>
<proteinExistence type="inferred from homology"/>
<dbReference type="InterPro" id="IPR017867">
    <property type="entry name" value="Tyr_phospatase_low_mol_wt"/>
</dbReference>
<dbReference type="Pfam" id="PF01451">
    <property type="entry name" value="LMWPc"/>
    <property type="match status" value="1"/>
</dbReference>
<dbReference type="SMART" id="SM00226">
    <property type="entry name" value="LMWPc"/>
    <property type="match status" value="1"/>
</dbReference>
<sequence length="177" mass="19415">MRIEVEPASPPTFLIPTIRSVLFVCLGNICRSPIAEEALRSIGETKVGNKRIIIESAGTSGRHRGSMADPQARAVASNFGLDISRHRARQVQPTDFTRFDLILGMDRRNVAALERAKPTTSTSPVRLLYEAAFNEDIEVPDPYQGTDADFERTFLMIYAACEALAKVQFAATTQAGS</sequence>
<gene>
    <name evidence="7" type="ORF">G6M46_28235</name>
</gene>
<evidence type="ECO:0000256" key="1">
    <source>
        <dbReference type="ARBA" id="ARBA00011063"/>
    </source>
</evidence>
<dbReference type="EMBL" id="JAAMAY010000043">
    <property type="protein sequence ID" value="NTC32033.1"/>
    <property type="molecule type" value="Genomic_DNA"/>
</dbReference>
<protein>
    <recommendedName>
        <fullName evidence="2">protein-tyrosine-phosphatase</fullName>
        <ecNumber evidence="2">3.1.3.48</ecNumber>
    </recommendedName>
</protein>
<dbReference type="InterPro" id="IPR036196">
    <property type="entry name" value="Ptyr_pPase_sf"/>
</dbReference>
<feature type="domain" description="Phosphotyrosine protein phosphatase I" evidence="6">
    <location>
        <begin position="19"/>
        <end position="167"/>
    </location>
</feature>
<feature type="active site" description="Proton donor" evidence="5">
    <location>
        <position position="141"/>
    </location>
</feature>
<feature type="active site" evidence="5">
    <location>
        <position position="31"/>
    </location>
</feature>
<dbReference type="EC" id="3.1.3.48" evidence="2"/>
<dbReference type="Gene3D" id="3.40.50.2300">
    <property type="match status" value="1"/>
</dbReference>
<name>A0AA44FB89_AGRTU</name>
<evidence type="ECO:0000259" key="6">
    <source>
        <dbReference type="SMART" id="SM00226"/>
    </source>
</evidence>
<dbReference type="InterPro" id="IPR023485">
    <property type="entry name" value="Ptyr_pPase"/>
</dbReference>
<dbReference type="SUPFAM" id="SSF52788">
    <property type="entry name" value="Phosphotyrosine protein phosphatases I"/>
    <property type="match status" value="1"/>
</dbReference>
<comment type="similarity">
    <text evidence="1">Belongs to the low molecular weight phosphotyrosine protein phosphatase family.</text>
</comment>
<accession>A0AA44FB89</accession>
<dbReference type="PRINTS" id="PR00719">
    <property type="entry name" value="LMWPTPASE"/>
</dbReference>
<dbReference type="Proteomes" id="UP000702952">
    <property type="component" value="Unassembled WGS sequence"/>
</dbReference>
<dbReference type="CDD" id="cd16343">
    <property type="entry name" value="LMWPTP"/>
    <property type="match status" value="1"/>
</dbReference>
<dbReference type="AlphaFoldDB" id="A0AA44FB89"/>
<evidence type="ECO:0000256" key="4">
    <source>
        <dbReference type="ARBA" id="ARBA00022912"/>
    </source>
</evidence>
<evidence type="ECO:0000256" key="2">
    <source>
        <dbReference type="ARBA" id="ARBA00013064"/>
    </source>
</evidence>
<evidence type="ECO:0000313" key="8">
    <source>
        <dbReference type="Proteomes" id="UP000702952"/>
    </source>
</evidence>
<evidence type="ECO:0000256" key="5">
    <source>
        <dbReference type="PIRSR" id="PIRSR617867-1"/>
    </source>
</evidence>
<evidence type="ECO:0000256" key="3">
    <source>
        <dbReference type="ARBA" id="ARBA00022801"/>
    </source>
</evidence>
<dbReference type="PANTHER" id="PTHR11717:SF7">
    <property type="entry name" value="LOW MOLECULAR WEIGHT PHOSPHOTYROSINE PROTEIN PHOSPHATASE"/>
    <property type="match status" value="1"/>
</dbReference>
<keyword evidence="4" id="KW-0904">Protein phosphatase</keyword>
<reference evidence="7" key="1">
    <citation type="journal article" date="2020" name="Science">
        <title>Unexpected conservation and global transmission of agrobacterial virulence plasmids.</title>
        <authorList>
            <person name="Weisberg A.J."/>
            <person name="Davis E.W. 2nd"/>
            <person name="Tabima J."/>
            <person name="Belcher M.S."/>
            <person name="Miller M."/>
            <person name="Kuo C.H."/>
            <person name="Loper J.E."/>
            <person name="Grunwald N.J."/>
            <person name="Putnam M.L."/>
            <person name="Chang J.H."/>
        </authorList>
    </citation>
    <scope>NUCLEOTIDE SEQUENCE</scope>
    <source>
        <strain evidence="7">17-1853-1a</strain>
    </source>
</reference>
<feature type="active site" description="Nucleophile" evidence="5">
    <location>
        <position position="25"/>
    </location>
</feature>
<dbReference type="PANTHER" id="PTHR11717">
    <property type="entry name" value="LOW MOLECULAR WEIGHT PROTEIN TYROSINE PHOSPHATASE"/>
    <property type="match status" value="1"/>
</dbReference>
<dbReference type="GO" id="GO:0004725">
    <property type="term" value="F:protein tyrosine phosphatase activity"/>
    <property type="evidence" value="ECO:0007669"/>
    <property type="project" value="UniProtKB-EC"/>
</dbReference>